<dbReference type="SMART" id="SM00184">
    <property type="entry name" value="RING"/>
    <property type="match status" value="1"/>
</dbReference>
<keyword evidence="1" id="KW-0862">Zinc</keyword>
<dbReference type="InterPro" id="IPR013083">
    <property type="entry name" value="Znf_RING/FYVE/PHD"/>
</dbReference>
<dbReference type="PROSITE" id="PS50089">
    <property type="entry name" value="ZF_RING_2"/>
    <property type="match status" value="1"/>
</dbReference>
<evidence type="ECO:0000313" key="5">
    <source>
        <dbReference type="Proteomes" id="UP001177140"/>
    </source>
</evidence>
<sequence length="149" mass="16967">MLGSDLFEGTDDQVEQSGMESLFRNRDALGLSSDFDLLEGNIERENTMEDEDKGCFDVESHMQKIVVSDADAEVCSICLQGMMNGGGADDEAVVLKCGHTFHHKCMVEWSKRKPNCPLCRHDIRKDCQQNHKRKRLSHDDEELDRPNKH</sequence>
<dbReference type="Pfam" id="PF13639">
    <property type="entry name" value="zf-RING_2"/>
    <property type="match status" value="1"/>
</dbReference>
<protein>
    <recommendedName>
        <fullName evidence="3">RING-type domain-containing protein</fullName>
    </recommendedName>
</protein>
<dbReference type="PANTHER" id="PTHR12109">
    <property type="entry name" value="RING FINGER PROTEIN 141-RELATED"/>
    <property type="match status" value="1"/>
</dbReference>
<dbReference type="Proteomes" id="UP001177140">
    <property type="component" value="Unassembled WGS sequence"/>
</dbReference>
<dbReference type="InterPro" id="IPR001841">
    <property type="entry name" value="Znf_RING"/>
</dbReference>
<proteinExistence type="predicted"/>
<evidence type="ECO:0000313" key="4">
    <source>
        <dbReference type="EMBL" id="MCL7023292.1"/>
    </source>
</evidence>
<name>A0AA41RRM3_PAPNU</name>
<comment type="caution">
    <text evidence="4">The sequence shown here is derived from an EMBL/GenBank/DDBJ whole genome shotgun (WGS) entry which is preliminary data.</text>
</comment>
<reference evidence="4" key="1">
    <citation type="submission" date="2022-03" db="EMBL/GenBank/DDBJ databases">
        <title>A functionally conserved STORR gene fusion in Papaver species that diverged 16.8 million years ago.</title>
        <authorList>
            <person name="Catania T."/>
        </authorList>
    </citation>
    <scope>NUCLEOTIDE SEQUENCE</scope>
    <source>
        <strain evidence="4">S-191538</strain>
    </source>
</reference>
<dbReference type="EMBL" id="JAJJMA010020694">
    <property type="protein sequence ID" value="MCL7023292.1"/>
    <property type="molecule type" value="Genomic_DNA"/>
</dbReference>
<keyword evidence="1" id="KW-0479">Metal-binding</keyword>
<organism evidence="4 5">
    <name type="scientific">Papaver nudicaule</name>
    <name type="common">Iceland poppy</name>
    <dbReference type="NCBI Taxonomy" id="74823"/>
    <lineage>
        <taxon>Eukaryota</taxon>
        <taxon>Viridiplantae</taxon>
        <taxon>Streptophyta</taxon>
        <taxon>Embryophyta</taxon>
        <taxon>Tracheophyta</taxon>
        <taxon>Spermatophyta</taxon>
        <taxon>Magnoliopsida</taxon>
        <taxon>Ranunculales</taxon>
        <taxon>Papaveraceae</taxon>
        <taxon>Papaveroideae</taxon>
        <taxon>Papaver</taxon>
    </lineage>
</organism>
<dbReference type="AlphaFoldDB" id="A0AA41RRM3"/>
<evidence type="ECO:0000259" key="3">
    <source>
        <dbReference type="PROSITE" id="PS50089"/>
    </source>
</evidence>
<accession>A0AA41RRM3</accession>
<dbReference type="Gene3D" id="3.30.40.10">
    <property type="entry name" value="Zinc/RING finger domain, C3HC4 (zinc finger)"/>
    <property type="match status" value="1"/>
</dbReference>
<keyword evidence="5" id="KW-1185">Reference proteome</keyword>
<dbReference type="InterPro" id="IPR047126">
    <property type="entry name" value="RNF141-like"/>
</dbReference>
<feature type="region of interest" description="Disordered" evidence="2">
    <location>
        <begin position="130"/>
        <end position="149"/>
    </location>
</feature>
<feature type="domain" description="RING-type" evidence="3">
    <location>
        <begin position="75"/>
        <end position="120"/>
    </location>
</feature>
<evidence type="ECO:0000256" key="2">
    <source>
        <dbReference type="SAM" id="MobiDB-lite"/>
    </source>
</evidence>
<dbReference type="GO" id="GO:0008270">
    <property type="term" value="F:zinc ion binding"/>
    <property type="evidence" value="ECO:0007669"/>
    <property type="project" value="UniProtKB-KW"/>
</dbReference>
<evidence type="ECO:0000256" key="1">
    <source>
        <dbReference type="PROSITE-ProRule" id="PRU00175"/>
    </source>
</evidence>
<gene>
    <name evidence="4" type="ORF">MKW94_007416</name>
</gene>
<dbReference type="PANTHER" id="PTHR12109:SF5">
    <property type="entry name" value="RING-TYPE DOMAIN-CONTAINING PROTEIN"/>
    <property type="match status" value="1"/>
</dbReference>
<dbReference type="SUPFAM" id="SSF57850">
    <property type="entry name" value="RING/U-box"/>
    <property type="match status" value="1"/>
</dbReference>
<keyword evidence="1" id="KW-0863">Zinc-finger</keyword>